<dbReference type="InterPro" id="IPR020845">
    <property type="entry name" value="AMP-binding_CS"/>
</dbReference>
<sequence>MEAALNILKEEGASLPLVVDIVDKHYLGKGKRLGEWEFEAFLQEGDEAFDLEGPEDEMAAISLSYTSGTTGDPKGVVTHHRGAYLNSLANIVSWGTGMPLHTVFLHVVPMFHCNGWCFPWAITALAGTHVCTRWVRADLLYEAMAKYNVSHFCGAPILMNLLLSASQEHKRDLLGRNIQLMTAGAPHLPR</sequence>
<dbReference type="PROSITE" id="PS00455">
    <property type="entry name" value="AMP_BINDING"/>
    <property type="match status" value="1"/>
</dbReference>
<keyword evidence="2 6" id="KW-0436">Ligase</keyword>
<evidence type="ECO:0000256" key="1">
    <source>
        <dbReference type="ARBA" id="ARBA00006432"/>
    </source>
</evidence>
<accession>W7TY86</accession>
<protein>
    <submittedName>
        <fullName evidence="6">Amp-dependent synthetase and ligase</fullName>
    </submittedName>
</protein>
<keyword evidence="4" id="KW-0443">Lipid metabolism</keyword>
<name>W7TY86_9STRA</name>
<dbReference type="GO" id="GO:0006631">
    <property type="term" value="P:fatty acid metabolic process"/>
    <property type="evidence" value="ECO:0007669"/>
    <property type="project" value="UniProtKB-KW"/>
</dbReference>
<dbReference type="Pfam" id="PF00501">
    <property type="entry name" value="AMP-binding"/>
    <property type="match status" value="1"/>
</dbReference>
<dbReference type="OrthoDB" id="16262at2759"/>
<dbReference type="Gene3D" id="3.40.50.12780">
    <property type="entry name" value="N-terminal domain of ligase-like"/>
    <property type="match status" value="1"/>
</dbReference>
<comment type="caution">
    <text evidence="6">The sequence shown here is derived from an EMBL/GenBank/DDBJ whole genome shotgun (WGS) entry which is preliminary data.</text>
</comment>
<keyword evidence="7" id="KW-1185">Reference proteome</keyword>
<dbReference type="InterPro" id="IPR000873">
    <property type="entry name" value="AMP-dep_synth/lig_dom"/>
</dbReference>
<evidence type="ECO:0000313" key="6">
    <source>
        <dbReference type="EMBL" id="EWM28443.1"/>
    </source>
</evidence>
<gene>
    <name evidence="6" type="ORF">Naga_102092g1</name>
</gene>
<dbReference type="GO" id="GO:0016874">
    <property type="term" value="F:ligase activity"/>
    <property type="evidence" value="ECO:0007669"/>
    <property type="project" value="UniProtKB-KW"/>
</dbReference>
<evidence type="ECO:0000256" key="3">
    <source>
        <dbReference type="ARBA" id="ARBA00022832"/>
    </source>
</evidence>
<evidence type="ECO:0000256" key="2">
    <source>
        <dbReference type="ARBA" id="ARBA00022598"/>
    </source>
</evidence>
<evidence type="ECO:0000259" key="5">
    <source>
        <dbReference type="Pfam" id="PF00501"/>
    </source>
</evidence>
<proteinExistence type="inferred from homology"/>
<comment type="similarity">
    <text evidence="1">Belongs to the ATP-dependent AMP-binding enzyme family.</text>
</comment>
<dbReference type="PANTHER" id="PTHR43859">
    <property type="entry name" value="ACYL-ACTIVATING ENZYME"/>
    <property type="match status" value="1"/>
</dbReference>
<dbReference type="SUPFAM" id="SSF56801">
    <property type="entry name" value="Acetyl-CoA synthetase-like"/>
    <property type="match status" value="1"/>
</dbReference>
<keyword evidence="3" id="KW-0276">Fatty acid metabolism</keyword>
<evidence type="ECO:0000313" key="7">
    <source>
        <dbReference type="Proteomes" id="UP000019335"/>
    </source>
</evidence>
<dbReference type="InterPro" id="IPR042099">
    <property type="entry name" value="ANL_N_sf"/>
</dbReference>
<feature type="domain" description="AMP-dependent synthetase/ligase" evidence="5">
    <location>
        <begin position="52"/>
        <end position="186"/>
    </location>
</feature>
<dbReference type="AlphaFoldDB" id="W7TY86"/>
<dbReference type="Proteomes" id="UP000019335">
    <property type="component" value="Chromosome 4"/>
</dbReference>
<dbReference type="EMBL" id="AZIL01000298">
    <property type="protein sequence ID" value="EWM28443.1"/>
    <property type="molecule type" value="Genomic_DNA"/>
</dbReference>
<organism evidence="6 7">
    <name type="scientific">Nannochloropsis gaditana</name>
    <dbReference type="NCBI Taxonomy" id="72520"/>
    <lineage>
        <taxon>Eukaryota</taxon>
        <taxon>Sar</taxon>
        <taxon>Stramenopiles</taxon>
        <taxon>Ochrophyta</taxon>
        <taxon>Eustigmatophyceae</taxon>
        <taxon>Eustigmatales</taxon>
        <taxon>Monodopsidaceae</taxon>
        <taxon>Nannochloropsis</taxon>
    </lineage>
</organism>
<reference evidence="6 7" key="1">
    <citation type="journal article" date="2014" name="Mol. Plant">
        <title>Chromosome Scale Genome Assembly and Transcriptome Profiling of Nannochloropsis gaditana in Nitrogen Depletion.</title>
        <authorList>
            <person name="Corteggiani Carpinelli E."/>
            <person name="Telatin A."/>
            <person name="Vitulo N."/>
            <person name="Forcato C."/>
            <person name="D'Angelo M."/>
            <person name="Schiavon R."/>
            <person name="Vezzi A."/>
            <person name="Giacometti G.M."/>
            <person name="Morosinotto T."/>
            <person name="Valle G."/>
        </authorList>
    </citation>
    <scope>NUCLEOTIDE SEQUENCE [LARGE SCALE GENOMIC DNA]</scope>
    <source>
        <strain evidence="6 7">B-31</strain>
    </source>
</reference>
<dbReference type="PANTHER" id="PTHR43859:SF4">
    <property type="entry name" value="BUTANOATE--COA LIGASE AAE1-RELATED"/>
    <property type="match status" value="1"/>
</dbReference>
<evidence type="ECO:0000256" key="4">
    <source>
        <dbReference type="ARBA" id="ARBA00023098"/>
    </source>
</evidence>